<dbReference type="EMBL" id="CABITT030000005">
    <property type="protein sequence ID" value="VVB05428.1"/>
    <property type="molecule type" value="Genomic_DNA"/>
</dbReference>
<sequence length="131" mass="14947">MKLTALFFVQYGKRFWHGLGDTVDANPLFDFMKPGGRGNRMFTLLVAAYEKVVELSFMSRRSDAWVLERFFDYLQLDKLEVGDEMAIVDLHAFVSGVDCFALMEDARYSAMMISPSTQPTGQKFDEATLVH</sequence>
<dbReference type="SUPFAM" id="SSF109905">
    <property type="entry name" value="Surp module (SWAP domain)"/>
    <property type="match status" value="1"/>
</dbReference>
<keyword evidence="1" id="KW-0507">mRNA processing</keyword>
<dbReference type="AlphaFoldDB" id="A0A565BVN2"/>
<evidence type="ECO:0000259" key="2">
    <source>
        <dbReference type="PROSITE" id="PS50128"/>
    </source>
</evidence>
<dbReference type="InterPro" id="IPR035967">
    <property type="entry name" value="SWAP/Surp_sf"/>
</dbReference>
<evidence type="ECO:0000256" key="1">
    <source>
        <dbReference type="ARBA" id="ARBA00022664"/>
    </source>
</evidence>
<dbReference type="GO" id="GO:0045292">
    <property type="term" value="P:mRNA cis splicing, via spliceosome"/>
    <property type="evidence" value="ECO:0007669"/>
    <property type="project" value="InterPro"/>
</dbReference>
<dbReference type="GO" id="GO:0000381">
    <property type="term" value="P:regulation of alternative mRNA splicing, via spliceosome"/>
    <property type="evidence" value="ECO:0007669"/>
    <property type="project" value="TreeGrafter"/>
</dbReference>
<reference evidence="3" key="1">
    <citation type="submission" date="2019-07" db="EMBL/GenBank/DDBJ databases">
        <authorList>
            <person name="Dittberner H."/>
        </authorList>
    </citation>
    <scope>NUCLEOTIDE SEQUENCE [LARGE SCALE GENOMIC DNA]</scope>
</reference>
<dbReference type="GO" id="GO:0071013">
    <property type="term" value="C:catalytic step 2 spliceosome"/>
    <property type="evidence" value="ECO:0007669"/>
    <property type="project" value="TreeGrafter"/>
</dbReference>
<dbReference type="Pfam" id="PF01805">
    <property type="entry name" value="Surp"/>
    <property type="match status" value="1"/>
</dbReference>
<dbReference type="InterPro" id="IPR000061">
    <property type="entry name" value="Surp"/>
</dbReference>
<dbReference type="PANTHER" id="PTHR15316:SF10">
    <property type="entry name" value="SURP MOTIF DOMAIN-CONTAINING PROTEIN"/>
    <property type="match status" value="1"/>
</dbReference>
<dbReference type="SMART" id="SM00648">
    <property type="entry name" value="SWAP"/>
    <property type="match status" value="1"/>
</dbReference>
<dbReference type="OrthoDB" id="1073272at2759"/>
<dbReference type="InterPro" id="IPR045146">
    <property type="entry name" value="SF3A1"/>
</dbReference>
<comment type="caution">
    <text evidence="3">The sequence shown here is derived from an EMBL/GenBank/DDBJ whole genome shotgun (WGS) entry which is preliminary data.</text>
</comment>
<dbReference type="GO" id="GO:0005686">
    <property type="term" value="C:U2 snRNP"/>
    <property type="evidence" value="ECO:0007669"/>
    <property type="project" value="TreeGrafter"/>
</dbReference>
<evidence type="ECO:0000313" key="4">
    <source>
        <dbReference type="Proteomes" id="UP000489600"/>
    </source>
</evidence>
<keyword evidence="4" id="KW-1185">Reference proteome</keyword>
<dbReference type="Proteomes" id="UP000489600">
    <property type="component" value="Unassembled WGS sequence"/>
</dbReference>
<organism evidence="3 4">
    <name type="scientific">Arabis nemorensis</name>
    <dbReference type="NCBI Taxonomy" id="586526"/>
    <lineage>
        <taxon>Eukaryota</taxon>
        <taxon>Viridiplantae</taxon>
        <taxon>Streptophyta</taxon>
        <taxon>Embryophyta</taxon>
        <taxon>Tracheophyta</taxon>
        <taxon>Spermatophyta</taxon>
        <taxon>Magnoliopsida</taxon>
        <taxon>eudicotyledons</taxon>
        <taxon>Gunneridae</taxon>
        <taxon>Pentapetalae</taxon>
        <taxon>rosids</taxon>
        <taxon>malvids</taxon>
        <taxon>Brassicales</taxon>
        <taxon>Brassicaceae</taxon>
        <taxon>Arabideae</taxon>
        <taxon>Arabis</taxon>
    </lineage>
</organism>
<protein>
    <recommendedName>
        <fullName evidence="2">SURP motif domain-containing protein</fullName>
    </recommendedName>
</protein>
<name>A0A565BVN2_9BRAS</name>
<dbReference type="GO" id="GO:0071004">
    <property type="term" value="C:U2-type prespliceosome"/>
    <property type="evidence" value="ECO:0007669"/>
    <property type="project" value="TreeGrafter"/>
</dbReference>
<gene>
    <name evidence="3" type="ORF">ANE_LOCUS15872</name>
</gene>
<dbReference type="Gene3D" id="1.10.10.790">
    <property type="entry name" value="Surp module"/>
    <property type="match status" value="1"/>
</dbReference>
<evidence type="ECO:0000313" key="3">
    <source>
        <dbReference type="EMBL" id="VVB05428.1"/>
    </source>
</evidence>
<accession>A0A565BVN2</accession>
<dbReference type="PROSITE" id="PS50128">
    <property type="entry name" value="SURP"/>
    <property type="match status" value="1"/>
</dbReference>
<dbReference type="PANTHER" id="PTHR15316">
    <property type="entry name" value="SPLICEOSOME ASSOCIATED PROTEIN 114/SWAP SPLICING FACTOR-RELATED"/>
    <property type="match status" value="1"/>
</dbReference>
<feature type="domain" description="SURP motif" evidence="2">
    <location>
        <begin position="1"/>
        <end position="42"/>
    </location>
</feature>
<proteinExistence type="predicted"/>
<dbReference type="GO" id="GO:0003723">
    <property type="term" value="F:RNA binding"/>
    <property type="evidence" value="ECO:0007669"/>
    <property type="project" value="InterPro"/>
</dbReference>